<comment type="caution">
    <text evidence="1">The sequence shown here is derived from an EMBL/GenBank/DDBJ whole genome shotgun (WGS) entry which is preliminary data.</text>
</comment>
<dbReference type="Pfam" id="PF14183">
    <property type="entry name" value="YwpF"/>
    <property type="match status" value="1"/>
</dbReference>
<reference evidence="1 2" key="1">
    <citation type="journal article" date="2022" name="Evol. Bioinform. Online">
        <title>Draft Genome Sequence of Oceanobacillus jordanicus Strain GSFE11, a Halotolerant Plant Growth-Promoting Bacterial Endophyte Isolated From the Jordan Valley.</title>
        <authorList>
            <person name="Alhindi T."/>
            <person name="Albdaiwi R."/>
        </authorList>
    </citation>
    <scope>NUCLEOTIDE SEQUENCE [LARGE SCALE GENOMIC DNA]</scope>
    <source>
        <strain evidence="1 2">GSFE11</strain>
    </source>
</reference>
<dbReference type="AlphaFoldDB" id="A0AAW5B8P1"/>
<evidence type="ECO:0000313" key="1">
    <source>
        <dbReference type="EMBL" id="MCG3420350.1"/>
    </source>
</evidence>
<sequence>MKTFKLKSLQILELNDDGIERHSLDLMDGLIINREDDQLRWTVEAYVSRAYSSFLHRLYEEKSEIIIRAKITTESNEPAIFITTITGVNDIGDNMNVLFIGKLVDQKTSKVELLLSTLIDEGYRGNALLPVFKQRIL</sequence>
<proteinExistence type="predicted"/>
<organism evidence="1 2">
    <name type="scientific">Oceanobacillus jordanicus</name>
    <dbReference type="NCBI Taxonomy" id="2867266"/>
    <lineage>
        <taxon>Bacteria</taxon>
        <taxon>Bacillati</taxon>
        <taxon>Bacillota</taxon>
        <taxon>Bacilli</taxon>
        <taxon>Bacillales</taxon>
        <taxon>Bacillaceae</taxon>
        <taxon>Oceanobacillus</taxon>
    </lineage>
</organism>
<name>A0AAW5B8P1_9BACI</name>
<dbReference type="EMBL" id="JAIFZM010000013">
    <property type="protein sequence ID" value="MCG3420350.1"/>
    <property type="molecule type" value="Genomic_DNA"/>
</dbReference>
<dbReference type="RefSeq" id="WP_238020719.1">
    <property type="nucleotide sequence ID" value="NZ_JAIFZM010000013.1"/>
</dbReference>
<dbReference type="Proteomes" id="UP001199631">
    <property type="component" value="Unassembled WGS sequence"/>
</dbReference>
<protein>
    <submittedName>
        <fullName evidence="1">YwpF-like family protein</fullName>
    </submittedName>
</protein>
<dbReference type="InterPro" id="IPR025573">
    <property type="entry name" value="YwpF"/>
</dbReference>
<accession>A0AAW5B8P1</accession>
<gene>
    <name evidence="1" type="ORF">K3T81_14490</name>
</gene>
<evidence type="ECO:0000313" key="2">
    <source>
        <dbReference type="Proteomes" id="UP001199631"/>
    </source>
</evidence>
<keyword evidence="2" id="KW-1185">Reference proteome</keyword>